<feature type="repeat" description="ANK" evidence="3">
    <location>
        <begin position="438"/>
        <end position="470"/>
    </location>
</feature>
<dbReference type="EMBL" id="JBFTWV010000176">
    <property type="protein sequence ID" value="KAL2784524.1"/>
    <property type="molecule type" value="Genomic_DNA"/>
</dbReference>
<dbReference type="InterPro" id="IPR050776">
    <property type="entry name" value="Ank_Repeat/CDKN_Inhibitor"/>
</dbReference>
<protein>
    <submittedName>
        <fullName evidence="4">Ankyrin repeat-containing domain protein</fullName>
    </submittedName>
</protein>
<evidence type="ECO:0000256" key="3">
    <source>
        <dbReference type="PROSITE-ProRule" id="PRU00023"/>
    </source>
</evidence>
<name>A0ABR4FMN6_9EURO</name>
<keyword evidence="5" id="KW-1185">Reference proteome</keyword>
<accession>A0ABR4FMN6</accession>
<dbReference type="Pfam" id="PF13637">
    <property type="entry name" value="Ank_4"/>
    <property type="match status" value="2"/>
</dbReference>
<keyword evidence="2 3" id="KW-0040">ANK repeat</keyword>
<proteinExistence type="predicted"/>
<dbReference type="Pfam" id="PF12796">
    <property type="entry name" value="Ank_2"/>
    <property type="match status" value="4"/>
</dbReference>
<dbReference type="PROSITE" id="PS50088">
    <property type="entry name" value="ANK_REPEAT"/>
    <property type="match status" value="12"/>
</dbReference>
<dbReference type="InterPro" id="IPR002110">
    <property type="entry name" value="Ankyrin_rpt"/>
</dbReference>
<feature type="repeat" description="ANK" evidence="3">
    <location>
        <begin position="405"/>
        <end position="437"/>
    </location>
</feature>
<evidence type="ECO:0000256" key="2">
    <source>
        <dbReference type="ARBA" id="ARBA00023043"/>
    </source>
</evidence>
<feature type="repeat" description="ANK" evidence="3">
    <location>
        <begin position="637"/>
        <end position="662"/>
    </location>
</feature>
<dbReference type="PANTHER" id="PTHR24201">
    <property type="entry name" value="ANK_REP_REGION DOMAIN-CONTAINING PROTEIN"/>
    <property type="match status" value="1"/>
</dbReference>
<dbReference type="InterPro" id="IPR036770">
    <property type="entry name" value="Ankyrin_rpt-contain_sf"/>
</dbReference>
<feature type="repeat" description="ANK" evidence="3">
    <location>
        <begin position="603"/>
        <end position="636"/>
    </location>
</feature>
<feature type="repeat" description="ANK" evidence="3">
    <location>
        <begin position="570"/>
        <end position="602"/>
    </location>
</feature>
<gene>
    <name evidence="4" type="ORF">BJX66DRAFT_84512</name>
</gene>
<evidence type="ECO:0000313" key="5">
    <source>
        <dbReference type="Proteomes" id="UP001610563"/>
    </source>
</evidence>
<evidence type="ECO:0000313" key="4">
    <source>
        <dbReference type="EMBL" id="KAL2784524.1"/>
    </source>
</evidence>
<feature type="repeat" description="ANK" evidence="3">
    <location>
        <begin position="504"/>
        <end position="536"/>
    </location>
</feature>
<organism evidence="4 5">
    <name type="scientific">Aspergillus keveii</name>
    <dbReference type="NCBI Taxonomy" id="714993"/>
    <lineage>
        <taxon>Eukaryota</taxon>
        <taxon>Fungi</taxon>
        <taxon>Dikarya</taxon>
        <taxon>Ascomycota</taxon>
        <taxon>Pezizomycotina</taxon>
        <taxon>Eurotiomycetes</taxon>
        <taxon>Eurotiomycetidae</taxon>
        <taxon>Eurotiales</taxon>
        <taxon>Aspergillaceae</taxon>
        <taxon>Aspergillus</taxon>
        <taxon>Aspergillus subgen. Nidulantes</taxon>
    </lineage>
</organism>
<keyword evidence="1" id="KW-0677">Repeat</keyword>
<dbReference type="PROSITE" id="PS50297">
    <property type="entry name" value="ANK_REP_REGION"/>
    <property type="match status" value="12"/>
</dbReference>
<feature type="repeat" description="ANK" evidence="3">
    <location>
        <begin position="471"/>
        <end position="503"/>
    </location>
</feature>
<dbReference type="Gene3D" id="1.25.40.20">
    <property type="entry name" value="Ankyrin repeat-containing domain"/>
    <property type="match status" value="4"/>
</dbReference>
<feature type="repeat" description="ANK" evidence="3">
    <location>
        <begin position="273"/>
        <end position="305"/>
    </location>
</feature>
<feature type="repeat" description="ANK" evidence="3">
    <location>
        <begin position="669"/>
        <end position="701"/>
    </location>
</feature>
<feature type="repeat" description="ANK" evidence="3">
    <location>
        <begin position="537"/>
        <end position="569"/>
    </location>
</feature>
<feature type="repeat" description="ANK" evidence="3">
    <location>
        <begin position="373"/>
        <end position="405"/>
    </location>
</feature>
<dbReference type="PRINTS" id="PR01415">
    <property type="entry name" value="ANKYRIN"/>
</dbReference>
<dbReference type="SMART" id="SM00248">
    <property type="entry name" value="ANK"/>
    <property type="match status" value="14"/>
</dbReference>
<dbReference type="SUPFAM" id="SSF48403">
    <property type="entry name" value="Ankyrin repeat"/>
    <property type="match status" value="2"/>
</dbReference>
<dbReference type="Proteomes" id="UP001610563">
    <property type="component" value="Unassembled WGS sequence"/>
</dbReference>
<feature type="repeat" description="ANK" evidence="3">
    <location>
        <begin position="305"/>
        <end position="337"/>
    </location>
</feature>
<sequence>MDYSSVQAILAPPRDIYQLVFERIAWQLDQPSLRRSHTKALEDLAAQVRRVWLGDQHLRRTFEYNEELLKGHKLAGSHAVLALEEYAKATGDTMRSIEAYLTDNSPGASAKRSFFRRVSVTLNPSEEVSALVAFIEQLRECANGMDVGLCCLNLWLDVEQGATARVIGCSLAALEKHVKIFTAPSALERTSSVSTGDLPGIAVARTALLAMASETLYDVQDTYPSAADLAETRPQVAEPYWRTHVFHASYSGDPEGVITALRLGVNSNTRGPEGFTLLHVAAELNNIGLVRLLLELGADTTVIAQGQLPILLATLKSHADIVKFLLDSRVDVNCISPDAANTVLFAACSTGNFELVKYFVLEKGAELSIPNCDGDTPLSKASAMGHGDIVEFLLDRGAPQVANNEGAFPIHLAAVHDRREILTALLQRDIDPNTLSAKGRTPILLAAATGQTATIRILVRHGGNVNLPDVHGQTPLYMAVYQGHTETVKKLLELEADLSIAMEDNITPIQLAAAKGFAKIVKILLDRGADPSLPGVNDVTPLIDACFGNYYDVVKMLLDAGAEVNSRDRAGWTAAAKAATNVNIDILKALVEKGADLSISDNNGFTPLHKAASLGHTEMVTYLVEQPGVDFHTRSASGLTALYAAAAEGHAETVEVLLDAGAIHTDTFEGMTPLHIAAREGHTEVVKTLLRRGADASALNGEGVTPAEWARRFEYEETAALIEQRK</sequence>
<evidence type="ECO:0000256" key="1">
    <source>
        <dbReference type="ARBA" id="ARBA00022737"/>
    </source>
</evidence>
<comment type="caution">
    <text evidence="4">The sequence shown here is derived from an EMBL/GenBank/DDBJ whole genome shotgun (WGS) entry which is preliminary data.</text>
</comment>
<reference evidence="4 5" key="1">
    <citation type="submission" date="2024-07" db="EMBL/GenBank/DDBJ databases">
        <title>Section-level genome sequencing and comparative genomics of Aspergillus sections Usti and Cavernicolus.</title>
        <authorList>
            <consortium name="Lawrence Berkeley National Laboratory"/>
            <person name="Nybo J.L."/>
            <person name="Vesth T.C."/>
            <person name="Theobald S."/>
            <person name="Frisvad J.C."/>
            <person name="Larsen T.O."/>
            <person name="Kjaerboelling I."/>
            <person name="Rothschild-Mancinelli K."/>
            <person name="Lyhne E.K."/>
            <person name="Kogle M.E."/>
            <person name="Barry K."/>
            <person name="Clum A."/>
            <person name="Na H."/>
            <person name="Ledsgaard L."/>
            <person name="Lin J."/>
            <person name="Lipzen A."/>
            <person name="Kuo A."/>
            <person name="Riley R."/>
            <person name="Mondo S."/>
            <person name="Labutti K."/>
            <person name="Haridas S."/>
            <person name="Pangalinan J."/>
            <person name="Salamov A.A."/>
            <person name="Simmons B.A."/>
            <person name="Magnuson J.K."/>
            <person name="Chen J."/>
            <person name="Drula E."/>
            <person name="Henrissat B."/>
            <person name="Wiebenga A."/>
            <person name="Lubbers R.J."/>
            <person name="Gomes A.C."/>
            <person name="Makela M.R."/>
            <person name="Stajich J."/>
            <person name="Grigoriev I.V."/>
            <person name="Mortensen U.H."/>
            <person name="De Vries R.P."/>
            <person name="Baker S.E."/>
            <person name="Andersen M.R."/>
        </authorList>
    </citation>
    <scope>NUCLEOTIDE SEQUENCE [LARGE SCALE GENOMIC DNA]</scope>
    <source>
        <strain evidence="4 5">CBS 209.92</strain>
    </source>
</reference>